<protein>
    <submittedName>
        <fullName evidence="2">Uncharacterized protein</fullName>
    </submittedName>
</protein>
<sequence length="114" mass="11586">VKQLRSDSVEERQTALMSLLATARGGVEMRTAIMQAGAVLPLVELLRETTAPAVQEAAAAALGILCADGEAAQSTLLRAGAVPALVRLLGSDASVPSSGSFAKRALMLASALDV</sequence>
<reference evidence="2 3" key="1">
    <citation type="submission" date="2024-02" db="EMBL/GenBank/DDBJ databases">
        <authorList>
            <person name="Chen Y."/>
            <person name="Shah S."/>
            <person name="Dougan E. K."/>
            <person name="Thang M."/>
            <person name="Chan C."/>
        </authorList>
    </citation>
    <scope>NUCLEOTIDE SEQUENCE [LARGE SCALE GENOMIC DNA]</scope>
</reference>
<dbReference type="Proteomes" id="UP001642464">
    <property type="component" value="Unassembled WGS sequence"/>
</dbReference>
<feature type="non-terminal residue" evidence="2">
    <location>
        <position position="1"/>
    </location>
</feature>
<dbReference type="EMBL" id="CAXAMM010042796">
    <property type="protein sequence ID" value="CAK9106849.1"/>
    <property type="molecule type" value="Genomic_DNA"/>
</dbReference>
<evidence type="ECO:0000313" key="3">
    <source>
        <dbReference type="Proteomes" id="UP001642464"/>
    </source>
</evidence>
<dbReference type="InterPro" id="IPR000225">
    <property type="entry name" value="Armadillo"/>
</dbReference>
<dbReference type="SMART" id="SM00185">
    <property type="entry name" value="ARM"/>
    <property type="match status" value="1"/>
</dbReference>
<keyword evidence="3" id="KW-1185">Reference proteome</keyword>
<evidence type="ECO:0000313" key="2">
    <source>
        <dbReference type="EMBL" id="CAK9106849.1"/>
    </source>
</evidence>
<dbReference type="PROSITE" id="PS50176">
    <property type="entry name" value="ARM_REPEAT"/>
    <property type="match status" value="1"/>
</dbReference>
<gene>
    <name evidence="2" type="ORF">SCF082_LOCUS49759</name>
</gene>
<dbReference type="Pfam" id="PF00514">
    <property type="entry name" value="Arm"/>
    <property type="match status" value="1"/>
</dbReference>
<feature type="repeat" description="ARM" evidence="1">
    <location>
        <begin position="37"/>
        <end position="80"/>
    </location>
</feature>
<dbReference type="Gene3D" id="1.25.10.10">
    <property type="entry name" value="Leucine-rich Repeat Variant"/>
    <property type="match status" value="1"/>
</dbReference>
<proteinExistence type="predicted"/>
<accession>A0ABP0S3B2</accession>
<dbReference type="InterPro" id="IPR016024">
    <property type="entry name" value="ARM-type_fold"/>
</dbReference>
<dbReference type="InterPro" id="IPR011989">
    <property type="entry name" value="ARM-like"/>
</dbReference>
<dbReference type="SUPFAM" id="SSF48371">
    <property type="entry name" value="ARM repeat"/>
    <property type="match status" value="1"/>
</dbReference>
<organism evidence="2 3">
    <name type="scientific">Durusdinium trenchii</name>
    <dbReference type="NCBI Taxonomy" id="1381693"/>
    <lineage>
        <taxon>Eukaryota</taxon>
        <taxon>Sar</taxon>
        <taxon>Alveolata</taxon>
        <taxon>Dinophyceae</taxon>
        <taxon>Suessiales</taxon>
        <taxon>Symbiodiniaceae</taxon>
        <taxon>Durusdinium</taxon>
    </lineage>
</organism>
<comment type="caution">
    <text evidence="2">The sequence shown here is derived from an EMBL/GenBank/DDBJ whole genome shotgun (WGS) entry which is preliminary data.</text>
</comment>
<name>A0ABP0S3B2_9DINO</name>
<evidence type="ECO:0000256" key="1">
    <source>
        <dbReference type="PROSITE-ProRule" id="PRU00259"/>
    </source>
</evidence>